<dbReference type="NCBIfam" id="TIGR00526">
    <property type="entry name" value="folB_dom"/>
    <property type="match status" value="1"/>
</dbReference>
<proteinExistence type="inferred from homology"/>
<dbReference type="PANTHER" id="PTHR42844">
    <property type="entry name" value="DIHYDRONEOPTERIN ALDOLASE 1-RELATED"/>
    <property type="match status" value="1"/>
</dbReference>
<evidence type="ECO:0000256" key="9">
    <source>
        <dbReference type="ARBA" id="ARBA00059496"/>
    </source>
</evidence>
<comment type="catalytic activity">
    <reaction evidence="1">
        <text>7,8-dihydroneopterin = 7,8-dihydromonapterin</text>
        <dbReference type="Rhea" id="RHEA:45328"/>
        <dbReference type="ChEBI" id="CHEBI:17001"/>
        <dbReference type="ChEBI" id="CHEBI:71175"/>
        <dbReference type="EC" id="5.1.99.8"/>
    </reaction>
</comment>
<sequence>MDILFINQLTVITTIGIYEWEKNFPQKLLLDIKIARDQHSASSSDDIKNCLNYSDIVKEIISLVSRGQFSLIERVAEEVAACLLNKFPSLWVQVTVSKPNGTPHAQQVGVIIERGNLLPPTQCITCNAVIEGNQISSSVSSM</sequence>
<comment type="function">
    <text evidence="9">Catalyzes the conversion of 7,8-dihydroneopterin to 6-hydroxymethyl-7,8-dihydropterin. Can use L-threo-dihydroneopterin and D-erythro-dihydroneopterin as substrates for the formation of 6-hydroxymethyldihydropterin, but it can also catalyze the epimerization of carbon 2' of dihydroneopterin to dihydromonapterin at appreciable velocity.</text>
</comment>
<dbReference type="AlphaFoldDB" id="A0A451D9V6"/>
<comment type="catalytic activity">
    <reaction evidence="2 10">
        <text>7,8-dihydroneopterin = 6-hydroxymethyl-7,8-dihydropterin + glycolaldehyde</text>
        <dbReference type="Rhea" id="RHEA:10540"/>
        <dbReference type="ChEBI" id="CHEBI:17001"/>
        <dbReference type="ChEBI" id="CHEBI:17071"/>
        <dbReference type="ChEBI" id="CHEBI:44841"/>
        <dbReference type="EC" id="4.1.2.25"/>
    </reaction>
</comment>
<evidence type="ECO:0000256" key="2">
    <source>
        <dbReference type="ARBA" id="ARBA00001353"/>
    </source>
</evidence>
<dbReference type="GO" id="GO:0004150">
    <property type="term" value="F:dihydroneopterin aldolase activity"/>
    <property type="evidence" value="ECO:0007669"/>
    <property type="project" value="UniProtKB-UniRule"/>
</dbReference>
<dbReference type="CDD" id="cd00534">
    <property type="entry name" value="DHNA_DHNTPE"/>
    <property type="match status" value="1"/>
</dbReference>
<evidence type="ECO:0000256" key="1">
    <source>
        <dbReference type="ARBA" id="ARBA00000693"/>
    </source>
</evidence>
<evidence type="ECO:0000256" key="4">
    <source>
        <dbReference type="ARBA" id="ARBA00005708"/>
    </source>
</evidence>
<comment type="similarity">
    <text evidence="4 10">Belongs to the DHNA family.</text>
</comment>
<name>A0A451D9V6_9GAMM</name>
<evidence type="ECO:0000256" key="8">
    <source>
        <dbReference type="ARBA" id="ARBA00023239"/>
    </source>
</evidence>
<keyword evidence="8 10" id="KW-0456">Lyase</keyword>
<evidence type="ECO:0000256" key="6">
    <source>
        <dbReference type="ARBA" id="ARBA00022909"/>
    </source>
</evidence>
<dbReference type="SUPFAM" id="SSF55620">
    <property type="entry name" value="Tetrahydrobiopterin biosynthesis enzymes-like"/>
    <property type="match status" value="1"/>
</dbReference>
<evidence type="ECO:0000313" key="12">
    <source>
        <dbReference type="EMBL" id="VFP83070.1"/>
    </source>
</evidence>
<keyword evidence="7" id="KW-0413">Isomerase</keyword>
<evidence type="ECO:0000256" key="10">
    <source>
        <dbReference type="RuleBase" id="RU362079"/>
    </source>
</evidence>
<dbReference type="InterPro" id="IPR006156">
    <property type="entry name" value="Dihydroneopterin_aldolase"/>
</dbReference>
<comment type="subunit">
    <text evidence="5">Homooctamer.</text>
</comment>
<dbReference type="OrthoDB" id="9810587at2"/>
<gene>
    <name evidence="12" type="primary">folB</name>
    <name evidence="12" type="ORF">ERCIKOCA2762_307</name>
</gene>
<feature type="domain" description="Dihydroneopterin aldolase/epimerase" evidence="11">
    <location>
        <begin position="4"/>
        <end position="114"/>
    </location>
</feature>
<dbReference type="SMART" id="SM00905">
    <property type="entry name" value="FolB"/>
    <property type="match status" value="1"/>
</dbReference>
<keyword evidence="6 10" id="KW-0289">Folate biosynthesis</keyword>
<dbReference type="InterPro" id="IPR006157">
    <property type="entry name" value="FolB_dom"/>
</dbReference>
<dbReference type="Proteomes" id="UP000294368">
    <property type="component" value="Chromosome"/>
</dbReference>
<dbReference type="InterPro" id="IPR043133">
    <property type="entry name" value="GTP-CH-I_C/QueF"/>
</dbReference>
<dbReference type="RefSeq" id="WP_157988461.1">
    <property type="nucleotide sequence ID" value="NZ_LR217715.1"/>
</dbReference>
<dbReference type="Pfam" id="PF02152">
    <property type="entry name" value="FolB"/>
    <property type="match status" value="1"/>
</dbReference>
<evidence type="ECO:0000256" key="7">
    <source>
        <dbReference type="ARBA" id="ARBA00023235"/>
    </source>
</evidence>
<dbReference type="FunFam" id="3.30.1130.10:FF:000002">
    <property type="entry name" value="7,8-dihydroneopterin aldolase"/>
    <property type="match status" value="1"/>
</dbReference>
<dbReference type="NCBIfam" id="TIGR00525">
    <property type="entry name" value="folB"/>
    <property type="match status" value="1"/>
</dbReference>
<evidence type="ECO:0000256" key="5">
    <source>
        <dbReference type="ARBA" id="ARBA00011823"/>
    </source>
</evidence>
<dbReference type="EMBL" id="LR217715">
    <property type="protein sequence ID" value="VFP83070.1"/>
    <property type="molecule type" value="Genomic_DNA"/>
</dbReference>
<comment type="pathway">
    <text evidence="3 10">Cofactor biosynthesis; tetrahydrofolate biosynthesis; 2-amino-4-hydroxy-6-hydroxymethyl-7,8-dihydropteridine diphosphate from 7,8-dihydroneopterin triphosphate: step 3/4.</text>
</comment>
<accession>A0A451D9V6</accession>
<dbReference type="GO" id="GO:0046656">
    <property type="term" value="P:folic acid biosynthetic process"/>
    <property type="evidence" value="ECO:0007669"/>
    <property type="project" value="UniProtKB-UniRule"/>
</dbReference>
<dbReference type="Gene3D" id="3.30.1130.10">
    <property type="match status" value="1"/>
</dbReference>
<dbReference type="GO" id="GO:0016853">
    <property type="term" value="F:isomerase activity"/>
    <property type="evidence" value="ECO:0007669"/>
    <property type="project" value="UniProtKB-KW"/>
</dbReference>
<dbReference type="UniPathway" id="UPA00077">
    <property type="reaction ID" value="UER00154"/>
</dbReference>
<organism evidence="12 13">
    <name type="scientific">Candidatus Erwinia haradaeae</name>
    <dbReference type="NCBI Taxonomy" id="1922217"/>
    <lineage>
        <taxon>Bacteria</taxon>
        <taxon>Pseudomonadati</taxon>
        <taxon>Pseudomonadota</taxon>
        <taxon>Gammaproteobacteria</taxon>
        <taxon>Enterobacterales</taxon>
        <taxon>Erwiniaceae</taxon>
        <taxon>Erwinia</taxon>
    </lineage>
</organism>
<reference evidence="12 13" key="1">
    <citation type="submission" date="2019-02" db="EMBL/GenBank/DDBJ databases">
        <authorList>
            <person name="Manzano-Marin A."/>
            <person name="Manzano-Marin A."/>
        </authorList>
    </citation>
    <scope>NUCLEOTIDE SEQUENCE [LARGE SCALE GENOMIC DNA]</scope>
    <source>
        <strain evidence="12 13">ErCikochiana</strain>
    </source>
</reference>
<dbReference type="GO" id="GO:0046654">
    <property type="term" value="P:tetrahydrofolate biosynthetic process"/>
    <property type="evidence" value="ECO:0007669"/>
    <property type="project" value="UniProtKB-UniRule"/>
</dbReference>
<dbReference type="EC" id="4.1.2.25" evidence="10"/>
<dbReference type="GO" id="GO:0005737">
    <property type="term" value="C:cytoplasm"/>
    <property type="evidence" value="ECO:0007669"/>
    <property type="project" value="TreeGrafter"/>
</dbReference>
<evidence type="ECO:0000313" key="13">
    <source>
        <dbReference type="Proteomes" id="UP000294368"/>
    </source>
</evidence>
<evidence type="ECO:0000256" key="3">
    <source>
        <dbReference type="ARBA" id="ARBA00005013"/>
    </source>
</evidence>
<protein>
    <recommendedName>
        <fullName evidence="10">7,8-dihydroneopterin aldolase</fullName>
        <ecNumber evidence="10">4.1.2.25</ecNumber>
    </recommendedName>
</protein>
<evidence type="ECO:0000259" key="11">
    <source>
        <dbReference type="SMART" id="SM00905"/>
    </source>
</evidence>
<dbReference type="PANTHER" id="PTHR42844:SF1">
    <property type="entry name" value="DIHYDRONEOPTERIN ALDOLASE 1-RELATED"/>
    <property type="match status" value="1"/>
</dbReference>